<feature type="transmembrane region" description="Helical" evidence="1">
    <location>
        <begin position="236"/>
        <end position="254"/>
    </location>
</feature>
<comment type="caution">
    <text evidence="2">The sequence shown here is derived from an EMBL/GenBank/DDBJ whole genome shotgun (WGS) entry which is preliminary data.</text>
</comment>
<name>A0A841FHK5_9ACTN</name>
<evidence type="ECO:0000313" key="3">
    <source>
        <dbReference type="Proteomes" id="UP000548476"/>
    </source>
</evidence>
<sequence length="325" mass="33374">MAAAHGADGVDDSDYRVTVTSVPPELTGVEIRPVEAASRLELYNGGPLTVEVLGYAGEPYLEVRPDGVYVNVFSPAAYLNETAAGSTPAPDYASPAQAPFWQKATDEPRVRWFDHRAHWMNEAPPTQVTNNPGVDQKIFDWAIPLRVGVTNYAVTGTLDWLAPPSAGTWGALTLLAGAAVAAVAIAARIPAAVSRWALAGAAGVAGAAALADAVGRAVTAEDLSVSWLKLLVDSELWPLIGAFVGLGAAVYAALGKPAADLALGVAGVCIALFSGLSRVTSFAYAVTPTPWPGDVGRAMVVATLGVGTGLAVGALVRARRSGVAH</sequence>
<dbReference type="Proteomes" id="UP000548476">
    <property type="component" value="Unassembled WGS sequence"/>
</dbReference>
<dbReference type="RefSeq" id="WP_184785968.1">
    <property type="nucleotide sequence ID" value="NZ_BONT01000022.1"/>
</dbReference>
<keyword evidence="1" id="KW-0472">Membrane</keyword>
<protein>
    <submittedName>
        <fullName evidence="2">Uncharacterized protein</fullName>
    </submittedName>
</protein>
<organism evidence="2 3">
    <name type="scientific">Phytomonospora endophytica</name>
    <dbReference type="NCBI Taxonomy" id="714109"/>
    <lineage>
        <taxon>Bacteria</taxon>
        <taxon>Bacillati</taxon>
        <taxon>Actinomycetota</taxon>
        <taxon>Actinomycetes</taxon>
        <taxon>Micromonosporales</taxon>
        <taxon>Micromonosporaceae</taxon>
        <taxon>Phytomonospora</taxon>
    </lineage>
</organism>
<feature type="transmembrane region" description="Helical" evidence="1">
    <location>
        <begin position="169"/>
        <end position="189"/>
    </location>
</feature>
<keyword evidence="1" id="KW-0812">Transmembrane</keyword>
<dbReference type="EMBL" id="JACHGT010000002">
    <property type="protein sequence ID" value="MBB6033052.1"/>
    <property type="molecule type" value="Genomic_DNA"/>
</dbReference>
<feature type="transmembrane region" description="Helical" evidence="1">
    <location>
        <begin position="261"/>
        <end position="286"/>
    </location>
</feature>
<feature type="transmembrane region" description="Helical" evidence="1">
    <location>
        <begin position="196"/>
        <end position="216"/>
    </location>
</feature>
<proteinExistence type="predicted"/>
<evidence type="ECO:0000256" key="1">
    <source>
        <dbReference type="SAM" id="Phobius"/>
    </source>
</evidence>
<reference evidence="2 3" key="1">
    <citation type="submission" date="2020-08" db="EMBL/GenBank/DDBJ databases">
        <title>Genomic Encyclopedia of Type Strains, Phase IV (KMG-IV): sequencing the most valuable type-strain genomes for metagenomic binning, comparative biology and taxonomic classification.</title>
        <authorList>
            <person name="Goeker M."/>
        </authorList>
    </citation>
    <scope>NUCLEOTIDE SEQUENCE [LARGE SCALE GENOMIC DNA]</scope>
    <source>
        <strain evidence="2 3">YIM 65646</strain>
    </source>
</reference>
<accession>A0A841FHK5</accession>
<feature type="transmembrane region" description="Helical" evidence="1">
    <location>
        <begin position="298"/>
        <end position="316"/>
    </location>
</feature>
<keyword evidence="1" id="KW-1133">Transmembrane helix</keyword>
<gene>
    <name evidence="2" type="ORF">HNR73_000899</name>
</gene>
<dbReference type="AlphaFoldDB" id="A0A841FHK5"/>
<keyword evidence="3" id="KW-1185">Reference proteome</keyword>
<evidence type="ECO:0000313" key="2">
    <source>
        <dbReference type="EMBL" id="MBB6033052.1"/>
    </source>
</evidence>